<dbReference type="InterPro" id="IPR011050">
    <property type="entry name" value="Pectin_lyase_fold/virulence"/>
</dbReference>
<name>A0A6V8MIQ1_9BACT</name>
<dbReference type="RefSeq" id="WP_183354656.1">
    <property type="nucleotide sequence ID" value="NZ_BLXX01000005.1"/>
</dbReference>
<dbReference type="Gene3D" id="2.60.40.10">
    <property type="entry name" value="Immunoglobulins"/>
    <property type="match status" value="2"/>
</dbReference>
<dbReference type="NCBIfam" id="NF041770">
    <property type="entry name" value="CFI_box_CTERM"/>
    <property type="match status" value="1"/>
</dbReference>
<dbReference type="Proteomes" id="UP000556026">
    <property type="component" value="Unassembled WGS sequence"/>
</dbReference>
<proteinExistence type="predicted"/>
<keyword evidence="1" id="KW-0812">Transmembrane</keyword>
<dbReference type="Pfam" id="PF05048">
    <property type="entry name" value="NosD"/>
    <property type="match status" value="1"/>
</dbReference>
<keyword evidence="2" id="KW-0732">Signal</keyword>
<dbReference type="EMBL" id="BLXX01000005">
    <property type="protein sequence ID" value="GFO59836.1"/>
    <property type="molecule type" value="Genomic_DNA"/>
</dbReference>
<keyword evidence="1" id="KW-1133">Transmembrane helix</keyword>
<feature type="chain" id="PRO_5027619005" description="Fibronectin type-III domain-containing protein" evidence="2">
    <location>
        <begin position="26"/>
        <end position="818"/>
    </location>
</feature>
<dbReference type="NCBIfam" id="NF040596">
    <property type="entry name" value="MXAN_2562_fam"/>
    <property type="match status" value="1"/>
</dbReference>
<evidence type="ECO:0000256" key="1">
    <source>
        <dbReference type="SAM" id="Phobius"/>
    </source>
</evidence>
<evidence type="ECO:0000313" key="5">
    <source>
        <dbReference type="Proteomes" id="UP000556026"/>
    </source>
</evidence>
<comment type="caution">
    <text evidence="4">The sequence shown here is derived from an EMBL/GenBank/DDBJ whole genome shotgun (WGS) entry which is preliminary data.</text>
</comment>
<dbReference type="CDD" id="cd00063">
    <property type="entry name" value="FN3"/>
    <property type="match status" value="1"/>
</dbReference>
<protein>
    <recommendedName>
        <fullName evidence="3">Fibronectin type-III domain-containing protein</fullName>
    </recommendedName>
</protein>
<keyword evidence="5" id="KW-1185">Reference proteome</keyword>
<evidence type="ECO:0000259" key="3">
    <source>
        <dbReference type="PROSITE" id="PS50853"/>
    </source>
</evidence>
<gene>
    <name evidence="4" type="ORF">GMST_21610</name>
</gene>
<dbReference type="AlphaFoldDB" id="A0A6V8MIQ1"/>
<feature type="transmembrane region" description="Helical" evidence="1">
    <location>
        <begin position="607"/>
        <end position="625"/>
    </location>
</feature>
<feature type="domain" description="Fibronectin type-III" evidence="3">
    <location>
        <begin position="359"/>
        <end position="454"/>
    </location>
</feature>
<dbReference type="InterPro" id="IPR013783">
    <property type="entry name" value="Ig-like_fold"/>
</dbReference>
<dbReference type="InterPro" id="IPR003961">
    <property type="entry name" value="FN3_dom"/>
</dbReference>
<organism evidence="4 5">
    <name type="scientific">Geomonas silvestris</name>
    <dbReference type="NCBI Taxonomy" id="2740184"/>
    <lineage>
        <taxon>Bacteria</taxon>
        <taxon>Pseudomonadati</taxon>
        <taxon>Thermodesulfobacteriota</taxon>
        <taxon>Desulfuromonadia</taxon>
        <taxon>Geobacterales</taxon>
        <taxon>Geobacteraceae</taxon>
        <taxon>Geomonas</taxon>
    </lineage>
</organism>
<dbReference type="SUPFAM" id="SSF49265">
    <property type="entry name" value="Fibronectin type III"/>
    <property type="match status" value="1"/>
</dbReference>
<dbReference type="InterPro" id="IPR007742">
    <property type="entry name" value="NosD_dom"/>
</dbReference>
<evidence type="ECO:0000256" key="2">
    <source>
        <dbReference type="SAM" id="SignalP"/>
    </source>
</evidence>
<evidence type="ECO:0000313" key="4">
    <source>
        <dbReference type="EMBL" id="GFO59836.1"/>
    </source>
</evidence>
<sequence>MNVRFSAVISFALLLLLTLTGAAQAVTTTMTVKHTGSGTNIFNSIQAAIETVHSLRIGGSTDTFEIKVEASSTSYSGFTMKDPISIYGERTGGTFINGGNPQITVSGIASGAEIRNFTFLSSGTAIAVSNSSAVRITNNVFLTGTGNTAITVSNSPSSSIVNNTFYRNNVAISTDTNLVITNNIFSLNTKAIATSATTGNISYNDYNPGSSAGVTLDINSIPNTTNHTDPDPKFVDPDNSDATKKDFHLQPGSPCIGTGNPLYLNPGSSASDMGAYGGPKADVTIATITGVTATVTSDATSSSIAVSWNPSTTVGVTAYRVYYTSTDDSAALATPASPVEVLFGTNSTTITVPRTGPTAPSGTTSITGITPLNQGLLVSWSQAAGATGYHVKYGPTGTPLTNTITVDGATTLSTTITGLANLTTYDVAVVPVAETKFSVSVTAVVDRAISSNPGGSNESPKSTPATAQIGSTIEGSQSAVVPAMPEATTPTPNLKNEGCFIATAAFGFYSAPQVQALRDFRDRFLMTNAPGRAFVAWYYHYGPIGAHFINTHPWLKAPVRVALFPLIVMSLVLTGGSLAAKLAVLFLVTALSALIWRRKNLQLRNAAVASVLLAALACLVAPVPAQAETRPDRPHWSLELKGGESFPSRSNFFGGNQAEYGAALAYKLHRTVEVGLEASYLRGTGNGRLLANNLESSEQVTYERVPLDLFVLGRLVLNEDQLLVPYAGVGYTRLFYRENAPGVTVKGSVNGFHARGGVQILLDGLERDASLSLYKEFGIHHTYLFVEGKYLDARADTSDGGSVNAGGTSVLGGLLFEF</sequence>
<keyword evidence="1" id="KW-0472">Membrane</keyword>
<dbReference type="InterPro" id="IPR012334">
    <property type="entry name" value="Pectin_lyas_fold"/>
</dbReference>
<dbReference type="Gene3D" id="2.160.20.10">
    <property type="entry name" value="Single-stranded right-handed beta-helix, Pectin lyase-like"/>
    <property type="match status" value="1"/>
</dbReference>
<feature type="signal peptide" evidence="2">
    <location>
        <begin position="1"/>
        <end position="25"/>
    </location>
</feature>
<dbReference type="InterPro" id="IPR049886">
    <property type="entry name" value="CFI_box_CTERM_dom"/>
</dbReference>
<dbReference type="PROSITE" id="PS50853">
    <property type="entry name" value="FN3"/>
    <property type="match status" value="1"/>
</dbReference>
<dbReference type="InterPro" id="IPR036116">
    <property type="entry name" value="FN3_sf"/>
</dbReference>
<accession>A0A6V8MIQ1</accession>
<dbReference type="SUPFAM" id="SSF51126">
    <property type="entry name" value="Pectin lyase-like"/>
    <property type="match status" value="1"/>
</dbReference>
<reference evidence="5" key="1">
    <citation type="submission" date="2020-06" db="EMBL/GenBank/DDBJ databases">
        <title>Draft genomic sequence of Geomonas sp. Red330.</title>
        <authorList>
            <person name="Itoh H."/>
            <person name="Zhenxing X."/>
            <person name="Ushijima N."/>
            <person name="Masuda Y."/>
            <person name="Shiratori Y."/>
            <person name="Senoo K."/>
        </authorList>
    </citation>
    <scope>NUCLEOTIDE SEQUENCE [LARGE SCALE GENOMIC DNA]</scope>
    <source>
        <strain evidence="5">Red330</strain>
    </source>
</reference>
<feature type="transmembrane region" description="Helical" evidence="1">
    <location>
        <begin position="562"/>
        <end position="595"/>
    </location>
</feature>